<protein>
    <submittedName>
        <fullName evidence="2">Uncharacterized protein</fullName>
    </submittedName>
</protein>
<accession>A0A8J5T187</accession>
<feature type="region of interest" description="Disordered" evidence="1">
    <location>
        <begin position="51"/>
        <end position="72"/>
    </location>
</feature>
<sequence>MDAFRMVALRLRLPDRCFANSPSRCRHAGAWLDRCFAFLMPRLLPWDEFRRRSRSPSRPRSSFLGDEFCHRP</sequence>
<gene>
    <name evidence="2" type="ORF">GUJ93_ZPchr0006g44639</name>
</gene>
<evidence type="ECO:0000256" key="1">
    <source>
        <dbReference type="SAM" id="MobiDB-lite"/>
    </source>
</evidence>
<dbReference type="Proteomes" id="UP000729402">
    <property type="component" value="Unassembled WGS sequence"/>
</dbReference>
<name>A0A8J5T187_ZIZPA</name>
<evidence type="ECO:0000313" key="3">
    <source>
        <dbReference type="Proteomes" id="UP000729402"/>
    </source>
</evidence>
<reference evidence="2" key="1">
    <citation type="journal article" date="2021" name="bioRxiv">
        <title>Whole Genome Assembly and Annotation of Northern Wild Rice, Zizania palustris L., Supports a Whole Genome Duplication in the Zizania Genus.</title>
        <authorList>
            <person name="Haas M."/>
            <person name="Kono T."/>
            <person name="Macchietto M."/>
            <person name="Millas R."/>
            <person name="McGilp L."/>
            <person name="Shao M."/>
            <person name="Duquette J."/>
            <person name="Hirsch C.N."/>
            <person name="Kimball J."/>
        </authorList>
    </citation>
    <scope>NUCLEOTIDE SEQUENCE</scope>
    <source>
        <tissue evidence="2">Fresh leaf tissue</tissue>
    </source>
</reference>
<reference evidence="2" key="2">
    <citation type="submission" date="2021-02" db="EMBL/GenBank/DDBJ databases">
        <authorList>
            <person name="Kimball J.A."/>
            <person name="Haas M.W."/>
            <person name="Macchietto M."/>
            <person name="Kono T."/>
            <person name="Duquette J."/>
            <person name="Shao M."/>
        </authorList>
    </citation>
    <scope>NUCLEOTIDE SEQUENCE</scope>
    <source>
        <tissue evidence="2">Fresh leaf tissue</tissue>
    </source>
</reference>
<keyword evidence="3" id="KW-1185">Reference proteome</keyword>
<comment type="caution">
    <text evidence="2">The sequence shown here is derived from an EMBL/GenBank/DDBJ whole genome shotgun (WGS) entry which is preliminary data.</text>
</comment>
<organism evidence="2 3">
    <name type="scientific">Zizania palustris</name>
    <name type="common">Northern wild rice</name>
    <dbReference type="NCBI Taxonomy" id="103762"/>
    <lineage>
        <taxon>Eukaryota</taxon>
        <taxon>Viridiplantae</taxon>
        <taxon>Streptophyta</taxon>
        <taxon>Embryophyta</taxon>
        <taxon>Tracheophyta</taxon>
        <taxon>Spermatophyta</taxon>
        <taxon>Magnoliopsida</taxon>
        <taxon>Liliopsida</taxon>
        <taxon>Poales</taxon>
        <taxon>Poaceae</taxon>
        <taxon>BOP clade</taxon>
        <taxon>Oryzoideae</taxon>
        <taxon>Oryzeae</taxon>
        <taxon>Zizaniinae</taxon>
        <taxon>Zizania</taxon>
    </lineage>
</organism>
<dbReference type="AlphaFoldDB" id="A0A8J5T187"/>
<evidence type="ECO:0000313" key="2">
    <source>
        <dbReference type="EMBL" id="KAG8071890.1"/>
    </source>
</evidence>
<dbReference type="EMBL" id="JAAALK010000283">
    <property type="protein sequence ID" value="KAG8071890.1"/>
    <property type="molecule type" value="Genomic_DNA"/>
</dbReference>
<proteinExistence type="predicted"/>